<dbReference type="GO" id="GO:0006281">
    <property type="term" value="P:DNA repair"/>
    <property type="evidence" value="ECO:0007669"/>
    <property type="project" value="UniProtKB-KW"/>
</dbReference>
<comment type="cofactor">
    <cofactor evidence="1">
        <name>Mg(2+)</name>
        <dbReference type="ChEBI" id="CHEBI:18420"/>
    </cofactor>
</comment>
<feature type="domain" description="DNA helicase Pif1-like 2B" evidence="3">
    <location>
        <begin position="388"/>
        <end position="433"/>
    </location>
</feature>
<organism evidence="4 5">
    <name type="scientific">Chrysodeixis includens</name>
    <name type="common">Soybean looper</name>
    <name type="synonym">Pseudoplusia includens</name>
    <dbReference type="NCBI Taxonomy" id="689277"/>
    <lineage>
        <taxon>Eukaryota</taxon>
        <taxon>Metazoa</taxon>
        <taxon>Ecdysozoa</taxon>
        <taxon>Arthropoda</taxon>
        <taxon>Hexapoda</taxon>
        <taxon>Insecta</taxon>
        <taxon>Pterygota</taxon>
        <taxon>Neoptera</taxon>
        <taxon>Endopterygota</taxon>
        <taxon>Lepidoptera</taxon>
        <taxon>Glossata</taxon>
        <taxon>Ditrysia</taxon>
        <taxon>Noctuoidea</taxon>
        <taxon>Noctuidae</taxon>
        <taxon>Plusiinae</taxon>
        <taxon>Chrysodeixis</taxon>
    </lineage>
</organism>
<dbReference type="CDD" id="cd18809">
    <property type="entry name" value="SF1_C_RecD"/>
    <property type="match status" value="1"/>
</dbReference>
<keyword evidence="1" id="KW-0547">Nucleotide-binding</keyword>
<keyword evidence="1" id="KW-0234">DNA repair</keyword>
<keyword evidence="1" id="KW-0227">DNA damage</keyword>
<proteinExistence type="inferred from homology"/>
<evidence type="ECO:0000259" key="2">
    <source>
        <dbReference type="Pfam" id="PF05970"/>
    </source>
</evidence>
<reference evidence="4" key="1">
    <citation type="submission" date="2021-12" db="EMBL/GenBank/DDBJ databases">
        <authorList>
            <person name="King R."/>
        </authorList>
    </citation>
    <scope>NUCLEOTIDE SEQUENCE</scope>
</reference>
<evidence type="ECO:0000313" key="5">
    <source>
        <dbReference type="Proteomes" id="UP001154114"/>
    </source>
</evidence>
<sequence length="540" mass="60393">MSEDVLRRVRLQTLNPTLQMTEEIYNDTLIMIEDMCLLMANKLLSCLGMTAPNRHMHDALNHELQGEHQYDIEALAETVRTNVPQLNQQQRIAYDTLIEAVNSGSGGIYFLDAPRGTGKTFLISLLLARIRSRNDVALALASSGIAATLLEGGRTAHSALKLPLNMQITETPICNIAKNSAMAKILQVCKLIVWDECTMAHKRSLEALDRTLKDLRDNQNIFGGAMILLSGDFRQTLPVIPRSTVADELNACLKSSNLWHYVKTLHLTTNMRVFLQQDETANVFAQQLLDIGNNKVAVDTSTGFITLPTDFCHYTDSKVELIQRVFPDIAQKFNNHNWLGERAILAAKNKDVEDLNATIQNFLPGQLVSFKSVDTVMNQDNVVNYPTEFLNSLELPGLPPHNLQLKVGSVVIMLRNINQPRLCNGTGLAVKRLMNNVFEATIIKGKYKGEDVLIPRIPMIPTDLPFDFKRLQFPVRLAFAMTINKSQGQSLEVCGINLEFPCFAHGQLYVACSRVGRPSSLFIYAPQNKTKNIVYEKALN</sequence>
<keyword evidence="1" id="KW-0233">DNA recombination</keyword>
<dbReference type="GO" id="GO:0000723">
    <property type="term" value="P:telomere maintenance"/>
    <property type="evidence" value="ECO:0007669"/>
    <property type="project" value="InterPro"/>
</dbReference>
<keyword evidence="1" id="KW-0067">ATP-binding</keyword>
<dbReference type="GO" id="GO:0043139">
    <property type="term" value="F:5'-3' DNA helicase activity"/>
    <property type="evidence" value="ECO:0007669"/>
    <property type="project" value="UniProtKB-EC"/>
</dbReference>
<dbReference type="InterPro" id="IPR049163">
    <property type="entry name" value="Pif1-like_2B_dom"/>
</dbReference>
<dbReference type="AlphaFoldDB" id="A0A9P0FYS4"/>
<evidence type="ECO:0000259" key="3">
    <source>
        <dbReference type="Pfam" id="PF21530"/>
    </source>
</evidence>
<dbReference type="GO" id="GO:0016787">
    <property type="term" value="F:hydrolase activity"/>
    <property type="evidence" value="ECO:0007669"/>
    <property type="project" value="UniProtKB-KW"/>
</dbReference>
<dbReference type="Proteomes" id="UP001154114">
    <property type="component" value="Chromosome 3"/>
</dbReference>
<evidence type="ECO:0000313" key="4">
    <source>
        <dbReference type="EMBL" id="CAH0600148.1"/>
    </source>
</evidence>
<dbReference type="InterPro" id="IPR027417">
    <property type="entry name" value="P-loop_NTPase"/>
</dbReference>
<keyword evidence="5" id="KW-1185">Reference proteome</keyword>
<dbReference type="InterPro" id="IPR010285">
    <property type="entry name" value="DNA_helicase_pif1-like_DEAD"/>
</dbReference>
<dbReference type="EC" id="5.6.2.3" evidence="1"/>
<feature type="domain" description="DNA helicase Pif1-like DEAD-box helicase" evidence="2">
    <location>
        <begin position="85"/>
        <end position="297"/>
    </location>
</feature>
<dbReference type="SUPFAM" id="SSF52540">
    <property type="entry name" value="P-loop containing nucleoside triphosphate hydrolases"/>
    <property type="match status" value="2"/>
</dbReference>
<dbReference type="Gene3D" id="3.40.50.300">
    <property type="entry name" value="P-loop containing nucleotide triphosphate hydrolases"/>
    <property type="match status" value="1"/>
</dbReference>
<dbReference type="OrthoDB" id="272985at2759"/>
<dbReference type="PANTHER" id="PTHR10492:SF57">
    <property type="entry name" value="ATP-DEPENDENT DNA HELICASE"/>
    <property type="match status" value="1"/>
</dbReference>
<name>A0A9P0FYS4_CHRIL</name>
<dbReference type="Pfam" id="PF21530">
    <property type="entry name" value="Pif1_2B_dom"/>
    <property type="match status" value="1"/>
</dbReference>
<accession>A0A9P0FYS4</accession>
<dbReference type="GO" id="GO:0005524">
    <property type="term" value="F:ATP binding"/>
    <property type="evidence" value="ECO:0007669"/>
    <property type="project" value="UniProtKB-KW"/>
</dbReference>
<comment type="similarity">
    <text evidence="1">Belongs to the helicase family.</text>
</comment>
<dbReference type="Pfam" id="PF05970">
    <property type="entry name" value="PIF1"/>
    <property type="match status" value="1"/>
</dbReference>
<dbReference type="PANTHER" id="PTHR10492">
    <property type="match status" value="1"/>
</dbReference>
<dbReference type="EMBL" id="LR824006">
    <property type="protein sequence ID" value="CAH0600148.1"/>
    <property type="molecule type" value="Genomic_DNA"/>
</dbReference>
<keyword evidence="1" id="KW-0378">Hydrolase</keyword>
<keyword evidence="1" id="KW-0347">Helicase</keyword>
<dbReference type="GO" id="GO:0006310">
    <property type="term" value="P:DNA recombination"/>
    <property type="evidence" value="ECO:0007669"/>
    <property type="project" value="UniProtKB-KW"/>
</dbReference>
<comment type="catalytic activity">
    <reaction evidence="1">
        <text>ATP + H2O = ADP + phosphate + H(+)</text>
        <dbReference type="Rhea" id="RHEA:13065"/>
        <dbReference type="ChEBI" id="CHEBI:15377"/>
        <dbReference type="ChEBI" id="CHEBI:15378"/>
        <dbReference type="ChEBI" id="CHEBI:30616"/>
        <dbReference type="ChEBI" id="CHEBI:43474"/>
        <dbReference type="ChEBI" id="CHEBI:456216"/>
        <dbReference type="EC" id="5.6.2.3"/>
    </reaction>
</comment>
<protein>
    <recommendedName>
        <fullName evidence="1">ATP-dependent DNA helicase</fullName>
        <ecNumber evidence="1">5.6.2.3</ecNumber>
    </recommendedName>
</protein>
<gene>
    <name evidence="4" type="ORF">CINC_LOCUS9126</name>
</gene>
<evidence type="ECO:0000256" key="1">
    <source>
        <dbReference type="RuleBase" id="RU363044"/>
    </source>
</evidence>